<organism evidence="9 10">
    <name type="scientific">Bradyrhizobium jicamae</name>
    <dbReference type="NCBI Taxonomy" id="280332"/>
    <lineage>
        <taxon>Bacteria</taxon>
        <taxon>Pseudomonadati</taxon>
        <taxon>Pseudomonadota</taxon>
        <taxon>Alphaproteobacteria</taxon>
        <taxon>Hyphomicrobiales</taxon>
        <taxon>Nitrobacteraceae</taxon>
        <taxon>Bradyrhizobium</taxon>
    </lineage>
</organism>
<evidence type="ECO:0000256" key="6">
    <source>
        <dbReference type="ARBA" id="ARBA00023136"/>
    </source>
</evidence>
<gene>
    <name evidence="9" type="ORF">CQ12_23540</name>
</gene>
<accession>A0A0R3KL76</accession>
<comment type="similarity">
    <text evidence="7">Belongs to the glycosyltransferase 87 family.</text>
</comment>
<comment type="caution">
    <text evidence="9">The sequence shown here is derived from an EMBL/GenBank/DDBJ whole genome shotgun (WGS) entry which is preliminary data.</text>
</comment>
<keyword evidence="6 8" id="KW-0472">Membrane</keyword>
<keyword evidence="4 8" id="KW-0812">Transmembrane</keyword>
<dbReference type="AlphaFoldDB" id="A0A0R3KL76"/>
<dbReference type="InterPro" id="IPR018584">
    <property type="entry name" value="GT87"/>
</dbReference>
<dbReference type="OrthoDB" id="7679563at2"/>
<evidence type="ECO:0008006" key="11">
    <source>
        <dbReference type="Google" id="ProtNLM"/>
    </source>
</evidence>
<comment type="subcellular location">
    <subcellularLocation>
        <location evidence="1">Cell membrane</location>
        <topology evidence="1">Multi-pass membrane protein</topology>
    </subcellularLocation>
</comment>
<evidence type="ECO:0000256" key="5">
    <source>
        <dbReference type="ARBA" id="ARBA00022989"/>
    </source>
</evidence>
<reference evidence="9 10" key="1">
    <citation type="submission" date="2014-03" db="EMBL/GenBank/DDBJ databases">
        <title>Bradyrhizobium valentinum sp. nov., isolated from effective nodules of Lupinus mariae-josephae, a lupine endemic of basic-lime soils in Eastern Spain.</title>
        <authorList>
            <person name="Duran D."/>
            <person name="Rey L."/>
            <person name="Navarro A."/>
            <person name="Busquets A."/>
            <person name="Imperial J."/>
            <person name="Ruiz-Argueso T."/>
        </authorList>
    </citation>
    <scope>NUCLEOTIDE SEQUENCE [LARGE SCALE GENOMIC DNA]</scope>
    <source>
        <strain evidence="9 10">PAC68</strain>
    </source>
</reference>
<evidence type="ECO:0000256" key="3">
    <source>
        <dbReference type="ARBA" id="ARBA00022679"/>
    </source>
</evidence>
<dbReference type="Proteomes" id="UP000050863">
    <property type="component" value="Unassembled WGS sequence"/>
</dbReference>
<name>A0A0R3KL76_9BRAD</name>
<dbReference type="Pfam" id="PF09594">
    <property type="entry name" value="GT87"/>
    <property type="match status" value="1"/>
</dbReference>
<feature type="transmembrane region" description="Helical" evidence="8">
    <location>
        <begin position="222"/>
        <end position="243"/>
    </location>
</feature>
<dbReference type="GO" id="GO:0016758">
    <property type="term" value="F:hexosyltransferase activity"/>
    <property type="evidence" value="ECO:0007669"/>
    <property type="project" value="InterPro"/>
</dbReference>
<feature type="transmembrane region" description="Helical" evidence="8">
    <location>
        <begin position="173"/>
        <end position="202"/>
    </location>
</feature>
<dbReference type="GO" id="GO:0005886">
    <property type="term" value="C:plasma membrane"/>
    <property type="evidence" value="ECO:0007669"/>
    <property type="project" value="UniProtKB-SubCell"/>
</dbReference>
<evidence type="ECO:0000256" key="4">
    <source>
        <dbReference type="ARBA" id="ARBA00022692"/>
    </source>
</evidence>
<evidence type="ECO:0000313" key="10">
    <source>
        <dbReference type="Proteomes" id="UP000050863"/>
    </source>
</evidence>
<feature type="transmembrane region" description="Helical" evidence="8">
    <location>
        <begin position="376"/>
        <end position="397"/>
    </location>
</feature>
<evidence type="ECO:0000256" key="8">
    <source>
        <dbReference type="SAM" id="Phobius"/>
    </source>
</evidence>
<feature type="transmembrane region" description="Helical" evidence="8">
    <location>
        <begin position="314"/>
        <end position="332"/>
    </location>
</feature>
<sequence length="417" mass="44561">MAHIWQALRSGEWLTASRVRAYCLILLALAGLAIVGWIALSQDLVDRNGKPIGTDFSSFYTAGALALEGRAADVYNMALHHARERQLFGPDTPFYGWLYPPSFFLVAAPLALLPYALALAAWQGLTFAFYLVVIGTILRPARQQHGAIGRLWLLVAIAFPAVFINLGHGQNGFLSAALLGAALVALPRLPLVAGVLFGLLSYKPQFALVIPLALLAGRQWRAFFSAGLSVIVLAGASAALFGIDAWTAFLASTEVSRKMLLEEGNVGFEKLQSTFAAIRMWGGGVTSAYMAQTAVSVLTVAATAWVWHAGRDHAIKAALLIAATALASPHVLDYDLMLLAPALAFFVAARPATRFGDFEISLLAFVWIAPLLSRSIAGVSYIPLGLFAELAFLALVLRRAVLDRASHALGAPRVAQA</sequence>
<keyword evidence="5 8" id="KW-1133">Transmembrane helix</keyword>
<protein>
    <recommendedName>
        <fullName evidence="11">DUF2029 domain-containing protein</fullName>
    </recommendedName>
</protein>
<evidence type="ECO:0000256" key="1">
    <source>
        <dbReference type="ARBA" id="ARBA00004651"/>
    </source>
</evidence>
<dbReference type="EMBL" id="LLXZ01000202">
    <property type="protein sequence ID" value="KRQ96218.1"/>
    <property type="molecule type" value="Genomic_DNA"/>
</dbReference>
<proteinExistence type="inferred from homology"/>
<keyword evidence="10" id="KW-1185">Reference proteome</keyword>
<dbReference type="RefSeq" id="WP_057839825.1">
    <property type="nucleotide sequence ID" value="NZ_LLXZ01000202.1"/>
</dbReference>
<feature type="transmembrane region" description="Helical" evidence="8">
    <location>
        <begin position="21"/>
        <end position="40"/>
    </location>
</feature>
<feature type="transmembrane region" description="Helical" evidence="8">
    <location>
        <begin position="147"/>
        <end position="167"/>
    </location>
</feature>
<evidence type="ECO:0000256" key="7">
    <source>
        <dbReference type="ARBA" id="ARBA00024033"/>
    </source>
</evidence>
<keyword evidence="2" id="KW-1003">Cell membrane</keyword>
<feature type="transmembrane region" description="Helical" evidence="8">
    <location>
        <begin position="289"/>
        <end position="307"/>
    </location>
</feature>
<evidence type="ECO:0000313" key="9">
    <source>
        <dbReference type="EMBL" id="KRQ96218.1"/>
    </source>
</evidence>
<keyword evidence="3" id="KW-0808">Transferase</keyword>
<feature type="transmembrane region" description="Helical" evidence="8">
    <location>
        <begin position="103"/>
        <end position="135"/>
    </location>
</feature>
<evidence type="ECO:0000256" key="2">
    <source>
        <dbReference type="ARBA" id="ARBA00022475"/>
    </source>
</evidence>
<dbReference type="STRING" id="280332.CQ12_23540"/>